<dbReference type="Proteomes" id="UP000029482">
    <property type="component" value="Chromosome"/>
</dbReference>
<dbReference type="AlphaFoldDB" id="A0A089XEI1"/>
<dbReference type="EMBL" id="CP009438">
    <property type="protein sequence ID" value="AIS01684.1"/>
    <property type="molecule type" value="Genomic_DNA"/>
</dbReference>
<organism evidence="2 3">
    <name type="scientific">Streptomyces glaucescens</name>
    <dbReference type="NCBI Taxonomy" id="1907"/>
    <lineage>
        <taxon>Bacteria</taxon>
        <taxon>Bacillati</taxon>
        <taxon>Actinomycetota</taxon>
        <taxon>Actinomycetes</taxon>
        <taxon>Kitasatosporales</taxon>
        <taxon>Streptomycetaceae</taxon>
        <taxon>Streptomyces</taxon>
    </lineage>
</organism>
<protein>
    <submittedName>
        <fullName evidence="2">Uncharacterized protein</fullName>
    </submittedName>
</protein>
<accession>A0A089XEI1</accession>
<proteinExistence type="predicted"/>
<dbReference type="OrthoDB" id="4332189at2"/>
<sequence length="59" mass="6321">MHGALPHPGAGAPSRAVDLDPGTARYLRPHGLTWSPDGTRLFALTGEYQAPLRLHVIHA</sequence>
<evidence type="ECO:0000256" key="1">
    <source>
        <dbReference type="SAM" id="MobiDB-lite"/>
    </source>
</evidence>
<dbReference type="KEGG" id="sgu:SGLAU_28750"/>
<dbReference type="HOGENOM" id="CLU_2958825_0_0_11"/>
<feature type="region of interest" description="Disordered" evidence="1">
    <location>
        <begin position="1"/>
        <end position="22"/>
    </location>
</feature>
<evidence type="ECO:0000313" key="3">
    <source>
        <dbReference type="Proteomes" id="UP000029482"/>
    </source>
</evidence>
<evidence type="ECO:0000313" key="2">
    <source>
        <dbReference type="EMBL" id="AIS01684.1"/>
    </source>
</evidence>
<dbReference type="RefSeq" id="WP_043505381.1">
    <property type="nucleotide sequence ID" value="NZ_CP009438.1"/>
</dbReference>
<keyword evidence="3" id="KW-1185">Reference proteome</keyword>
<reference evidence="3" key="1">
    <citation type="journal article" date="2015" name="J. Biotechnol.">
        <title>Complete genome sequence of the actinobacterium Streptomyces glaucescens GLA.O (DSM 40922) consisting of a linear chromosome and one linear plasmid.</title>
        <authorList>
            <person name="Ortseifen V."/>
            <person name="Winkler A."/>
            <person name="Albersmeier A."/>
            <person name="Wendler S."/>
            <person name="Puhler A."/>
            <person name="Kalinowski J."/>
            <person name="Ruckert C."/>
        </authorList>
    </citation>
    <scope>NUCLEOTIDE SEQUENCE [LARGE SCALE GENOMIC DNA]</scope>
    <source>
        <strain evidence="3">DSM 40922 / GLA O</strain>
    </source>
</reference>
<name>A0A089XEI1_STRGA</name>
<gene>
    <name evidence="2" type="ORF">SGLAU_28750</name>
</gene>